<dbReference type="Gene3D" id="3.40.50.1820">
    <property type="entry name" value="alpha/beta hydrolase"/>
    <property type="match status" value="1"/>
</dbReference>
<accession>A0A975GGH6</accession>
<dbReference type="RefSeq" id="WP_207691982.1">
    <property type="nucleotide sequence ID" value="NZ_CP061799.1"/>
</dbReference>
<dbReference type="PROSITE" id="PS50835">
    <property type="entry name" value="IG_LIKE"/>
    <property type="match status" value="1"/>
</dbReference>
<dbReference type="InterPro" id="IPR029058">
    <property type="entry name" value="AB_hydrolase_fold"/>
</dbReference>
<dbReference type="GO" id="GO:0016788">
    <property type="term" value="F:hydrolase activity, acting on ester bonds"/>
    <property type="evidence" value="ECO:0007669"/>
    <property type="project" value="InterPro"/>
</dbReference>
<proteinExistence type="predicted"/>
<gene>
    <name evidence="2" type="ORF">dnl_26240</name>
</gene>
<dbReference type="Pfam" id="PF07603">
    <property type="entry name" value="Lcl_C"/>
    <property type="match status" value="2"/>
</dbReference>
<dbReference type="Gene3D" id="2.60.40.10">
    <property type="entry name" value="Immunoglobulins"/>
    <property type="match status" value="1"/>
</dbReference>
<dbReference type="SUPFAM" id="SSF53474">
    <property type="entry name" value="alpha/beta-Hydrolases"/>
    <property type="match status" value="1"/>
</dbReference>
<dbReference type="KEGG" id="dli:dnl_26240"/>
<evidence type="ECO:0000313" key="2">
    <source>
        <dbReference type="EMBL" id="QTA80325.1"/>
    </source>
</evidence>
<dbReference type="PANTHER" id="PTHR35812">
    <property type="entry name" value="LIPOPROTEIN"/>
    <property type="match status" value="1"/>
</dbReference>
<reference evidence="2" key="1">
    <citation type="journal article" date="2021" name="Microb. Physiol.">
        <title>Proteogenomic Insights into the Physiology of Marine, Sulfate-Reducing, Filamentous Desulfonema limicola and Desulfonema magnum.</title>
        <authorList>
            <person name="Schnaars V."/>
            <person name="Wohlbrand L."/>
            <person name="Scheve S."/>
            <person name="Hinrichs C."/>
            <person name="Reinhardt R."/>
            <person name="Rabus R."/>
        </authorList>
    </citation>
    <scope>NUCLEOTIDE SEQUENCE</scope>
    <source>
        <strain evidence="2">5ac10</strain>
    </source>
</reference>
<evidence type="ECO:0000259" key="1">
    <source>
        <dbReference type="PROSITE" id="PS50835"/>
    </source>
</evidence>
<dbReference type="Proteomes" id="UP000663720">
    <property type="component" value="Chromosome"/>
</dbReference>
<dbReference type="EMBL" id="CP061799">
    <property type="protein sequence ID" value="QTA80325.1"/>
    <property type="molecule type" value="Genomic_DNA"/>
</dbReference>
<dbReference type="InterPro" id="IPR012908">
    <property type="entry name" value="PGAP1-ab_dom-like"/>
</dbReference>
<feature type="domain" description="Ig-like" evidence="1">
    <location>
        <begin position="1573"/>
        <end position="1671"/>
    </location>
</feature>
<dbReference type="Pfam" id="PF22352">
    <property type="entry name" value="K319L-like_PKD"/>
    <property type="match status" value="1"/>
</dbReference>
<protein>
    <submittedName>
        <fullName evidence="2">DUF1566</fullName>
    </submittedName>
</protein>
<sequence>MVRIEEFSYPGYLKIILTILIQNPNKKRSRPKMKNLTLTLILLTLILSQLITPNSSSAFPIPDTGQTKCYDNEKEIPCPQPGEPFYGQDANYTINPMSYTKLDASGNDLPDSAKKWVMVRDNVTGLIWEVKTDDGSVHDKDNTYNWQNAQDVFIAQLNAEKFGGYSDWRLPTLEDLHSIVDFSIHYPGPGINTEYFPNTMDNDYWSSYSFAADTDKAWFVDFGGGWVARCYYGKNHHSNFVRAVRGGQPQSFDTLVINGDGTVTDDGTGLTWQQNCPGKMTWKNALEYCENLSLGGHNDWRLPSIKEIFSLVDYSKSKPAINSDIFPNINYYFSSSTTNISGTNRAKFADFYFGDVQGTLSKTGDDIFGYGYVLAVRGGQSGSFDNSDILEISHTPVYGTPKTPFTQWGNGFTKNGSATIHYFTYPDNTPIHTETIEIEPDGTFSRAFTPPKLDYGEYLYYAVDNATGRRTDDKTYKIVESPVPNLGMDPDGGGPQGTTFNLFGNGFTATDKAQLKILNPDGSVLEDKEIEISAQGGIEYSLKIADDAPLGEYMWWAVDKATDFKAVELRFTITKGGGVTITPASPLKPGNHEEISVSTYLFEWEHPHNDEYELIIKEETGKIIIQKEKTTAKSINVDLSSLEAGKNYKWIVMVYALDTSAKSVESFFTYKGGQSDITPPTLFSPENNATITGNEITFKWEHSFDDEYELFIMNMYDTVIYESGRIKTKEINVNLSGEEFSSAYGEKFRWGVIVYAKDLSAYSEERFFTYGSLQDDQTVLHIRIKDTGNSGVSKVAIFNDNRWEQPDSDDESIRVKEIDADRKSVQFTKADLEKYFKERGEIKRIDLLGSDNDIKGHIVFEYKKKDFENGDKFDLFLKIHSDLETNYEDYYYNYYKKLPGKWHYYAKKDEKPVSMLIPPGKKEGENSTLIHSESLINHDNKPVLFVHGVSGAYPYFGDRPTDLSRLVPSDDVWQFYYPYDGEIQTSGKMLNRAIQDILKGYDFNTGSYEREKVYIIAHSMGGLVTRSYIQSESYANDIEKFIMFGTPNHGSNVAYKLFYTFWNDEIGGFKDDQGPAYKEMTPGSEFMYELNTESLERFTNEFSEDNCIVIAGRSDKFLGLPHEEIPNQDDGVVAVSSASMLKYGIPLAVVNQHHLELKDEFSMAILRIFLDRSGMATLERLEERSEVQGLWRNSSEQIKKIESNGFNDDEGILTIKMTGTIPHKLPGSLYISKVPFYDIINIDSFFLGERIFNKLEQIPDTSNYFSRSLTLIDGIPLIDFNPAIDKPIYHIGFSFPEKLYSLDFRYYMKKYKVINDGIDFKHLETNMYKIDFSEAESVFLNAANIAPSQQQSQLQGFSLKSLDNSKNYYVDKSVEYINFLLNPDGEGASLNNHDMQLVSPSGIIIDKEYAQNSDTIDFQENIEEGFAYYYVKNPEPGEWQVKYNADIPASLTVPVISNLDTEIVIPDENYNINEEVTFEINISQLTECDDSQLNASLYYMPSDSDTWTYLNTILLSLKDDNTGYKGVFKPSDIGVYKISVEFLCNFNGEPVQRKSQDFISVHEFVIYEEPDPPATSSLTASAGPDQTVNEKTKVTLNAAADNPAGTLTVNWTQLSGPTVVLSSTSSSSPTFTAPEINEDNAVLTFQLTITDSTGTQASDTCIVTVKNKSIEEEGPGPDDDSPGCFISTISLI</sequence>
<organism evidence="2 3">
    <name type="scientific">Desulfonema limicola</name>
    <dbReference type="NCBI Taxonomy" id="45656"/>
    <lineage>
        <taxon>Bacteria</taxon>
        <taxon>Pseudomonadati</taxon>
        <taxon>Thermodesulfobacteriota</taxon>
        <taxon>Desulfobacteria</taxon>
        <taxon>Desulfobacterales</taxon>
        <taxon>Desulfococcaceae</taxon>
        <taxon>Desulfonema</taxon>
    </lineage>
</organism>
<dbReference type="InterPro" id="IPR007110">
    <property type="entry name" value="Ig-like_dom"/>
</dbReference>
<dbReference type="InterPro" id="IPR013783">
    <property type="entry name" value="Ig-like_fold"/>
</dbReference>
<evidence type="ECO:0000313" key="3">
    <source>
        <dbReference type="Proteomes" id="UP000663720"/>
    </source>
</evidence>
<name>A0A975GGH6_9BACT</name>
<dbReference type="Pfam" id="PF07819">
    <property type="entry name" value="PGAP1"/>
    <property type="match status" value="1"/>
</dbReference>
<dbReference type="PANTHER" id="PTHR35812:SF1">
    <property type="entry name" value="LIPOPROTEIN"/>
    <property type="match status" value="1"/>
</dbReference>
<dbReference type="InterPro" id="IPR011460">
    <property type="entry name" value="Lcl_C"/>
</dbReference>
<keyword evidence="3" id="KW-1185">Reference proteome</keyword>